<dbReference type="Proteomes" id="UP000235371">
    <property type="component" value="Unassembled WGS sequence"/>
</dbReference>
<dbReference type="EMBL" id="KZ613783">
    <property type="protein sequence ID" value="PMD62664.1"/>
    <property type="molecule type" value="Genomic_DNA"/>
</dbReference>
<dbReference type="GeneID" id="36594697"/>
<sequence>MTTVATEVLPSVSWPEWFNTRQNVDLAIENTPYINASVTELGNSDGPNYIRTPRGENLPGSESLLQYLRRSELLGNFCGQINLRDLENGTTENTTKYVASLDDRNSAGVLPLARRQCRPYKGPLTQHGLYQELRRKRFRVDDEGKTQQTVDDALESDIERRFLNIINMDRWGAVALIATASATQIQALGTAIENYLAFQASVRVTIPSSLPHIFALEFHIPYYGLRIHNSLVNDPRKRSDGSPLRHSWKLPFPETLSMPYHTPTGTCCLYEAQLSVAVIGLDRWTWIAYAFDDTYFDYDTLEPFTQFTAQIRPSLISPRDGDEPVWTPREHFLKTVEIKTKQVVKEWGSIVQKLQEIVRW</sequence>
<proteinExistence type="predicted"/>
<dbReference type="AlphaFoldDB" id="A0A2J6TI31"/>
<gene>
    <name evidence="1" type="ORF">K444DRAFT_661766</name>
</gene>
<dbReference type="InParanoid" id="A0A2J6TI31"/>
<evidence type="ECO:0000313" key="1">
    <source>
        <dbReference type="EMBL" id="PMD62664.1"/>
    </source>
</evidence>
<protein>
    <submittedName>
        <fullName evidence="1">Uncharacterized protein</fullName>
    </submittedName>
</protein>
<dbReference type="OrthoDB" id="5428055at2759"/>
<reference evidence="1 2" key="1">
    <citation type="submission" date="2016-04" db="EMBL/GenBank/DDBJ databases">
        <title>A degradative enzymes factory behind the ericoid mycorrhizal symbiosis.</title>
        <authorList>
            <consortium name="DOE Joint Genome Institute"/>
            <person name="Martino E."/>
            <person name="Morin E."/>
            <person name="Grelet G."/>
            <person name="Kuo A."/>
            <person name="Kohler A."/>
            <person name="Daghino S."/>
            <person name="Barry K."/>
            <person name="Choi C."/>
            <person name="Cichocki N."/>
            <person name="Clum A."/>
            <person name="Copeland A."/>
            <person name="Hainaut M."/>
            <person name="Haridas S."/>
            <person name="Labutti K."/>
            <person name="Lindquist E."/>
            <person name="Lipzen A."/>
            <person name="Khouja H.-R."/>
            <person name="Murat C."/>
            <person name="Ohm R."/>
            <person name="Olson A."/>
            <person name="Spatafora J."/>
            <person name="Veneault-Fourrey C."/>
            <person name="Henrissat B."/>
            <person name="Grigoriev I."/>
            <person name="Martin F."/>
            <person name="Perotto S."/>
        </authorList>
    </citation>
    <scope>NUCLEOTIDE SEQUENCE [LARGE SCALE GENOMIC DNA]</scope>
    <source>
        <strain evidence="1 2">E</strain>
    </source>
</reference>
<keyword evidence="2" id="KW-1185">Reference proteome</keyword>
<evidence type="ECO:0000313" key="2">
    <source>
        <dbReference type="Proteomes" id="UP000235371"/>
    </source>
</evidence>
<organism evidence="1 2">
    <name type="scientific">Hyaloscypha bicolor E</name>
    <dbReference type="NCBI Taxonomy" id="1095630"/>
    <lineage>
        <taxon>Eukaryota</taxon>
        <taxon>Fungi</taxon>
        <taxon>Dikarya</taxon>
        <taxon>Ascomycota</taxon>
        <taxon>Pezizomycotina</taxon>
        <taxon>Leotiomycetes</taxon>
        <taxon>Helotiales</taxon>
        <taxon>Hyaloscyphaceae</taxon>
        <taxon>Hyaloscypha</taxon>
        <taxon>Hyaloscypha bicolor</taxon>
    </lineage>
</organism>
<accession>A0A2J6TI31</accession>
<dbReference type="RefSeq" id="XP_024739568.1">
    <property type="nucleotide sequence ID" value="XM_024886620.1"/>
</dbReference>
<name>A0A2J6TI31_9HELO</name>